<accession>A0A2M4CB56</accession>
<reference evidence="1" key="1">
    <citation type="submission" date="2018-01" db="EMBL/GenBank/DDBJ databases">
        <title>An insight into the sialome of Amazonian anophelines.</title>
        <authorList>
            <person name="Ribeiro J.M."/>
            <person name="Scarpassa V."/>
            <person name="Calvo E."/>
        </authorList>
    </citation>
    <scope>NUCLEOTIDE SEQUENCE</scope>
    <source>
        <tissue evidence="1">Salivary glands</tissue>
    </source>
</reference>
<protein>
    <submittedName>
        <fullName evidence="1">Putative secreted protein</fullName>
    </submittedName>
</protein>
<sequence length="82" mass="8915">MYPPRFTLMAVLGKGERSICGVVLLLQNCFSFCCPPTTPVTLAVTSMHIRWNGPAVISRKFIANVPTVCCSGSRDSAPSVRR</sequence>
<dbReference type="EMBL" id="GGFJ01013403">
    <property type="protein sequence ID" value="MBW62544.1"/>
    <property type="molecule type" value="Transcribed_RNA"/>
</dbReference>
<dbReference type="AlphaFoldDB" id="A0A2M4CB56"/>
<name>A0A2M4CB56_9DIPT</name>
<proteinExistence type="predicted"/>
<evidence type="ECO:0000313" key="1">
    <source>
        <dbReference type="EMBL" id="MBW62544.1"/>
    </source>
</evidence>
<organism evidence="1">
    <name type="scientific">Anopheles marajoara</name>
    <dbReference type="NCBI Taxonomy" id="58244"/>
    <lineage>
        <taxon>Eukaryota</taxon>
        <taxon>Metazoa</taxon>
        <taxon>Ecdysozoa</taxon>
        <taxon>Arthropoda</taxon>
        <taxon>Hexapoda</taxon>
        <taxon>Insecta</taxon>
        <taxon>Pterygota</taxon>
        <taxon>Neoptera</taxon>
        <taxon>Endopterygota</taxon>
        <taxon>Diptera</taxon>
        <taxon>Nematocera</taxon>
        <taxon>Culicoidea</taxon>
        <taxon>Culicidae</taxon>
        <taxon>Anophelinae</taxon>
        <taxon>Anopheles</taxon>
    </lineage>
</organism>